<protein>
    <submittedName>
        <fullName evidence="1">Uncharacterized protein</fullName>
    </submittedName>
</protein>
<dbReference type="EMBL" id="GBXM01057301">
    <property type="protein sequence ID" value="JAH51276.1"/>
    <property type="molecule type" value="Transcribed_RNA"/>
</dbReference>
<proteinExistence type="predicted"/>
<name>A0A0E9SLD9_ANGAN</name>
<dbReference type="AlphaFoldDB" id="A0A0E9SLD9"/>
<reference evidence="1" key="2">
    <citation type="journal article" date="2015" name="Fish Shellfish Immunol.">
        <title>Early steps in the European eel (Anguilla anguilla)-Vibrio vulnificus interaction in the gills: Role of the RtxA13 toxin.</title>
        <authorList>
            <person name="Callol A."/>
            <person name="Pajuelo D."/>
            <person name="Ebbesson L."/>
            <person name="Teles M."/>
            <person name="MacKenzie S."/>
            <person name="Amaro C."/>
        </authorList>
    </citation>
    <scope>NUCLEOTIDE SEQUENCE</scope>
</reference>
<evidence type="ECO:0000313" key="1">
    <source>
        <dbReference type="EMBL" id="JAH42042.1"/>
    </source>
</evidence>
<sequence>MNCTNTLLNICICCYKMRITL</sequence>
<dbReference type="EMBL" id="GBXM01066535">
    <property type="protein sequence ID" value="JAH42042.1"/>
    <property type="molecule type" value="Transcribed_RNA"/>
</dbReference>
<accession>A0A0E9SLD9</accession>
<reference evidence="1" key="1">
    <citation type="submission" date="2014-11" db="EMBL/GenBank/DDBJ databases">
        <authorList>
            <person name="Amaro Gonzalez C."/>
        </authorList>
    </citation>
    <scope>NUCLEOTIDE SEQUENCE</scope>
</reference>
<organism evidence="1">
    <name type="scientific">Anguilla anguilla</name>
    <name type="common">European freshwater eel</name>
    <name type="synonym">Muraena anguilla</name>
    <dbReference type="NCBI Taxonomy" id="7936"/>
    <lineage>
        <taxon>Eukaryota</taxon>
        <taxon>Metazoa</taxon>
        <taxon>Chordata</taxon>
        <taxon>Craniata</taxon>
        <taxon>Vertebrata</taxon>
        <taxon>Euteleostomi</taxon>
        <taxon>Actinopterygii</taxon>
        <taxon>Neopterygii</taxon>
        <taxon>Teleostei</taxon>
        <taxon>Anguilliformes</taxon>
        <taxon>Anguillidae</taxon>
        <taxon>Anguilla</taxon>
    </lineage>
</organism>